<dbReference type="GO" id="GO:0016740">
    <property type="term" value="F:transferase activity"/>
    <property type="evidence" value="ECO:0007669"/>
    <property type="project" value="UniProtKB-KW"/>
</dbReference>
<name>A0A2C9D2N3_9HYPH</name>
<keyword evidence="3" id="KW-1185">Reference proteome</keyword>
<dbReference type="CDD" id="cd01741">
    <property type="entry name" value="GATase1_1"/>
    <property type="match status" value="1"/>
</dbReference>
<dbReference type="GO" id="GO:0005829">
    <property type="term" value="C:cytosol"/>
    <property type="evidence" value="ECO:0007669"/>
    <property type="project" value="TreeGrafter"/>
</dbReference>
<keyword evidence="2" id="KW-0315">Glutamine amidotransferase</keyword>
<dbReference type="SUPFAM" id="SSF52317">
    <property type="entry name" value="Class I glutamine amidotransferase-like"/>
    <property type="match status" value="1"/>
</dbReference>
<dbReference type="Pfam" id="PF00117">
    <property type="entry name" value="GATase"/>
    <property type="match status" value="1"/>
</dbReference>
<evidence type="ECO:0000259" key="1">
    <source>
        <dbReference type="Pfam" id="PF00117"/>
    </source>
</evidence>
<evidence type="ECO:0000313" key="3">
    <source>
        <dbReference type="Proteomes" id="UP000223606"/>
    </source>
</evidence>
<dbReference type="Gene3D" id="3.40.50.880">
    <property type="match status" value="1"/>
</dbReference>
<dbReference type="OrthoDB" id="9794816at2"/>
<proteinExistence type="predicted"/>
<organism evidence="2 3">
    <name type="scientific">Hartmannibacter diazotrophicus</name>
    <dbReference type="NCBI Taxonomy" id="1482074"/>
    <lineage>
        <taxon>Bacteria</taxon>
        <taxon>Pseudomonadati</taxon>
        <taxon>Pseudomonadota</taxon>
        <taxon>Alphaproteobacteria</taxon>
        <taxon>Hyphomicrobiales</taxon>
        <taxon>Pleomorphomonadaceae</taxon>
        <taxon>Hartmannibacter</taxon>
    </lineage>
</organism>
<evidence type="ECO:0000313" key="2">
    <source>
        <dbReference type="EMBL" id="SON54520.1"/>
    </source>
</evidence>
<dbReference type="AlphaFoldDB" id="A0A2C9D2N3"/>
<reference evidence="3" key="1">
    <citation type="submission" date="2017-09" db="EMBL/GenBank/DDBJ databases">
        <title>Genome sequence of Nannocystis excedens DSM 71.</title>
        <authorList>
            <person name="Blom J."/>
        </authorList>
    </citation>
    <scope>NUCLEOTIDE SEQUENCE [LARGE SCALE GENOMIC DNA]</scope>
    <source>
        <strain evidence="3">type strain: E19</strain>
    </source>
</reference>
<dbReference type="Proteomes" id="UP000223606">
    <property type="component" value="Chromosome 1"/>
</dbReference>
<protein>
    <submittedName>
        <fullName evidence="2">Glutamine amidotransferase</fullName>
    </submittedName>
</protein>
<dbReference type="PROSITE" id="PS51273">
    <property type="entry name" value="GATASE_TYPE_1"/>
    <property type="match status" value="1"/>
</dbReference>
<accession>A0A2C9D2N3</accession>
<dbReference type="EMBL" id="LT960614">
    <property type="protein sequence ID" value="SON54520.1"/>
    <property type="molecule type" value="Genomic_DNA"/>
</dbReference>
<dbReference type="InterPro" id="IPR029062">
    <property type="entry name" value="Class_I_gatase-like"/>
</dbReference>
<keyword evidence="2" id="KW-0808">Transferase</keyword>
<sequence length="236" mass="25471">MRVLIAINHPKTDLGTVGMALQEAGAELDIVRCNEGGVLPEDHSAHDALVIYGGAQNALADDTHPYLPHLTGLARAFGEADKAVLGICLGSQIVARAHGGRNIIGNPLEFGWQPIRATAEGHADPVMSALNGATHLFEWHNDTFELPPGAVHLAENDHTRHQAFRIGRAVYACQFHFEAHTGAVADWKADYEEMISRENPGWLDTYAEQASTLGTEADRVGLEIARAWVALIHPAA</sequence>
<feature type="domain" description="Glutamine amidotransferase" evidence="1">
    <location>
        <begin position="20"/>
        <end position="182"/>
    </location>
</feature>
<dbReference type="PANTHER" id="PTHR42695:SF5">
    <property type="entry name" value="GLUTAMINE AMIDOTRANSFERASE YLR126C-RELATED"/>
    <property type="match status" value="1"/>
</dbReference>
<dbReference type="KEGG" id="hdi:HDIA_0979"/>
<dbReference type="RefSeq" id="WP_099554914.1">
    <property type="nucleotide sequence ID" value="NZ_LT960614.1"/>
</dbReference>
<gene>
    <name evidence="2" type="ORF">HDIA_0979</name>
</gene>
<dbReference type="InterPro" id="IPR017926">
    <property type="entry name" value="GATASE"/>
</dbReference>
<dbReference type="InterPro" id="IPR044992">
    <property type="entry name" value="ChyE-like"/>
</dbReference>
<dbReference type="PANTHER" id="PTHR42695">
    <property type="entry name" value="GLUTAMINE AMIDOTRANSFERASE YLR126C-RELATED"/>
    <property type="match status" value="1"/>
</dbReference>